<dbReference type="InterPro" id="IPR011761">
    <property type="entry name" value="ATP-grasp"/>
</dbReference>
<dbReference type="RefSeq" id="WP_066067743.1">
    <property type="nucleotide sequence ID" value="NZ_FRBG01000007.1"/>
</dbReference>
<dbReference type="PANTHER" id="PTHR43472">
    <property type="entry name" value="PHOSPHORIBOSYLAMINE--GLYCINE LIGASE"/>
    <property type="match status" value="1"/>
</dbReference>
<protein>
    <recommendedName>
        <fullName evidence="4 14">Phosphoribosylamine--glycine ligase</fullName>
        <ecNumber evidence="4 14">6.3.4.13</ecNumber>
    </recommendedName>
    <alternativeName>
        <fullName evidence="14">GARS</fullName>
    </alternativeName>
    <alternativeName>
        <fullName evidence="12 14">Glycinamide ribonucleotide synthetase</fullName>
    </alternativeName>
    <alternativeName>
        <fullName evidence="13 14">Phosphoribosylglycinamide synthetase</fullName>
    </alternativeName>
</protein>
<comment type="cofactor">
    <cofactor evidence="1">
        <name>Mn(2+)</name>
        <dbReference type="ChEBI" id="CHEBI:29035"/>
    </cofactor>
</comment>
<dbReference type="SMART" id="SM01210">
    <property type="entry name" value="GARS_C"/>
    <property type="match status" value="1"/>
</dbReference>
<evidence type="ECO:0000313" key="19">
    <source>
        <dbReference type="Proteomes" id="UP000092605"/>
    </source>
</evidence>
<dbReference type="SMART" id="SM01209">
    <property type="entry name" value="GARS_A"/>
    <property type="match status" value="1"/>
</dbReference>
<dbReference type="UniPathway" id="UPA00074">
    <property type="reaction ID" value="UER00125"/>
</dbReference>
<evidence type="ECO:0000313" key="18">
    <source>
        <dbReference type="EMBL" id="SHK90997.1"/>
    </source>
</evidence>
<dbReference type="Pfam" id="PF01071">
    <property type="entry name" value="GARS_A"/>
    <property type="match status" value="1"/>
</dbReference>
<dbReference type="InterPro" id="IPR020562">
    <property type="entry name" value="PRibGlycinamide_synth_N"/>
</dbReference>
<comment type="cofactor">
    <cofactor evidence="2">
        <name>Mg(2+)</name>
        <dbReference type="ChEBI" id="CHEBI:18420"/>
    </cofactor>
</comment>
<dbReference type="FunFam" id="3.90.600.10:FF:000001">
    <property type="entry name" value="Trifunctional purine biosynthetic protein adenosine-3"/>
    <property type="match status" value="1"/>
</dbReference>
<dbReference type="InterPro" id="IPR013815">
    <property type="entry name" value="ATP_grasp_subdomain_1"/>
</dbReference>
<evidence type="ECO:0000256" key="2">
    <source>
        <dbReference type="ARBA" id="ARBA00001946"/>
    </source>
</evidence>
<dbReference type="InterPro" id="IPR020559">
    <property type="entry name" value="PRibGlycinamide_synth_CS"/>
</dbReference>
<evidence type="ECO:0000313" key="17">
    <source>
        <dbReference type="EMBL" id="KXZ39124.1"/>
    </source>
</evidence>
<gene>
    <name evidence="14" type="primary">purD</name>
    <name evidence="17" type="ORF">JWYL7_0199</name>
    <name evidence="18" type="ORF">SAMN05661008_01112</name>
</gene>
<keyword evidence="8 14" id="KW-0658">Purine biosynthesis</keyword>
<keyword evidence="9 15" id="KW-0067">ATP-binding</keyword>
<comment type="pathway">
    <text evidence="3 14">Purine metabolism; IMP biosynthesis via de novo pathway; N(1)-(5-phospho-D-ribosyl)glycinamide from 5-phospho-alpha-D-ribose 1-diphosphate: step 2/2.</text>
</comment>
<evidence type="ECO:0000256" key="9">
    <source>
        <dbReference type="ARBA" id="ARBA00022840"/>
    </source>
</evidence>
<dbReference type="Gene3D" id="3.30.470.20">
    <property type="entry name" value="ATP-grasp fold, B domain"/>
    <property type="match status" value="1"/>
</dbReference>
<keyword evidence="7 15" id="KW-0547">Nucleotide-binding</keyword>
<evidence type="ECO:0000256" key="15">
    <source>
        <dbReference type="PROSITE-ProRule" id="PRU00409"/>
    </source>
</evidence>
<organism evidence="17 19">
    <name type="scientific">Alkalithermobacter thermoalcaliphilus JW-YL-7 = DSM 7308</name>
    <dbReference type="NCBI Taxonomy" id="1121328"/>
    <lineage>
        <taxon>Bacteria</taxon>
        <taxon>Bacillati</taxon>
        <taxon>Bacillota</taxon>
        <taxon>Clostridia</taxon>
        <taxon>Peptostreptococcales</taxon>
        <taxon>Tepidibacteraceae</taxon>
        <taxon>Alkalithermobacter</taxon>
    </lineage>
</organism>
<evidence type="ECO:0000313" key="20">
    <source>
        <dbReference type="Proteomes" id="UP000323392"/>
    </source>
</evidence>
<dbReference type="InterPro" id="IPR020560">
    <property type="entry name" value="PRibGlycinamide_synth_C-dom"/>
</dbReference>
<dbReference type="InterPro" id="IPR016185">
    <property type="entry name" value="PreATP-grasp_dom_sf"/>
</dbReference>
<evidence type="ECO:0000256" key="6">
    <source>
        <dbReference type="ARBA" id="ARBA00022723"/>
    </source>
</evidence>
<dbReference type="PATRIC" id="fig|1121328.3.peg.197"/>
<name>A0A150FNC6_CLOPD</name>
<evidence type="ECO:0000259" key="16">
    <source>
        <dbReference type="PROSITE" id="PS50975"/>
    </source>
</evidence>
<dbReference type="SUPFAM" id="SSF56059">
    <property type="entry name" value="Glutathione synthetase ATP-binding domain-like"/>
    <property type="match status" value="1"/>
</dbReference>
<dbReference type="EMBL" id="FRBG01000007">
    <property type="protein sequence ID" value="SHK90997.1"/>
    <property type="molecule type" value="Genomic_DNA"/>
</dbReference>
<dbReference type="GO" id="GO:0004637">
    <property type="term" value="F:phosphoribosylamine-glycine ligase activity"/>
    <property type="evidence" value="ECO:0007669"/>
    <property type="project" value="UniProtKB-UniRule"/>
</dbReference>
<dbReference type="Gene3D" id="3.90.600.10">
    <property type="entry name" value="Phosphoribosylglycinamide synthetase, C-terminal domain"/>
    <property type="match status" value="1"/>
</dbReference>
<dbReference type="InterPro" id="IPR011054">
    <property type="entry name" value="Rudment_hybrid_motif"/>
</dbReference>
<sequence>MKVLIIGSGGREHAIAFKFSKDKRVSKIYCAPGNAGTAKIAENVDIAFDDIKLLLDFAKSNNIDLTIVGPEKPLVMGIVDEFQKHNLKIFGPNKYSANLEGSKAFAKEFMIRNNIPTARYKEFESIDEAKLNVDIYGYPVVIKADGLANGKGVIIAKDRQNALESIDKIMLNKEFGKAGDKIIIEEFLEGIETSILAFVDGKTIVPMESAQDYKRAFDNDKGENTGGMGAYSPSLIYNSKIQDQIKTQILDKIIDGFNKENIDYKGILFIGIIVTKDGPKVLEFNVRFGDPETQVLLPRLNTSLIDIIESILDSKLDKINIDWIKSPCVSVVLASKGYPKSYEIDKKIYGLLDIDKDIIVFHSGTKTDGKDIFTNGGRVLCVTSIGKDIKEARDKVYENIKKIDFEGKFFRTDIGKVISL</sequence>
<dbReference type="PROSITE" id="PS50975">
    <property type="entry name" value="ATP_GRASP"/>
    <property type="match status" value="1"/>
</dbReference>
<dbReference type="Proteomes" id="UP000323392">
    <property type="component" value="Unassembled WGS sequence"/>
</dbReference>
<dbReference type="Gene3D" id="3.30.1490.20">
    <property type="entry name" value="ATP-grasp fold, A domain"/>
    <property type="match status" value="1"/>
</dbReference>
<dbReference type="EC" id="6.3.4.13" evidence="4 14"/>
<dbReference type="Gene3D" id="3.40.50.20">
    <property type="match status" value="1"/>
</dbReference>
<keyword evidence="20" id="KW-1185">Reference proteome</keyword>
<accession>A0A150FNC6</accession>
<evidence type="ECO:0000256" key="13">
    <source>
        <dbReference type="ARBA" id="ARBA00042864"/>
    </source>
</evidence>
<evidence type="ECO:0000256" key="8">
    <source>
        <dbReference type="ARBA" id="ARBA00022755"/>
    </source>
</evidence>
<dbReference type="SUPFAM" id="SSF51246">
    <property type="entry name" value="Rudiment single hybrid motif"/>
    <property type="match status" value="1"/>
</dbReference>
<dbReference type="FunFam" id="3.40.50.20:FF:000006">
    <property type="entry name" value="Phosphoribosylamine--glycine ligase, chloroplastic"/>
    <property type="match status" value="1"/>
</dbReference>
<dbReference type="InterPro" id="IPR037123">
    <property type="entry name" value="PRibGlycinamide_synth_C_sf"/>
</dbReference>
<comment type="similarity">
    <text evidence="11 14">Belongs to the GARS family.</text>
</comment>
<feature type="domain" description="ATP-grasp" evidence="16">
    <location>
        <begin position="107"/>
        <end position="313"/>
    </location>
</feature>
<evidence type="ECO:0000256" key="3">
    <source>
        <dbReference type="ARBA" id="ARBA00005174"/>
    </source>
</evidence>
<evidence type="ECO:0000256" key="12">
    <source>
        <dbReference type="ARBA" id="ARBA00042242"/>
    </source>
</evidence>
<dbReference type="Proteomes" id="UP000092605">
    <property type="component" value="Unassembled WGS sequence"/>
</dbReference>
<dbReference type="STRING" id="1121328.JWYL7_0199"/>
<comment type="catalytic activity">
    <reaction evidence="14">
        <text>5-phospho-beta-D-ribosylamine + glycine + ATP = N(1)-(5-phospho-beta-D-ribosyl)glycinamide + ADP + phosphate + H(+)</text>
        <dbReference type="Rhea" id="RHEA:17453"/>
        <dbReference type="ChEBI" id="CHEBI:15378"/>
        <dbReference type="ChEBI" id="CHEBI:30616"/>
        <dbReference type="ChEBI" id="CHEBI:43474"/>
        <dbReference type="ChEBI" id="CHEBI:57305"/>
        <dbReference type="ChEBI" id="CHEBI:58681"/>
        <dbReference type="ChEBI" id="CHEBI:143788"/>
        <dbReference type="ChEBI" id="CHEBI:456216"/>
        <dbReference type="EC" id="6.3.4.13"/>
    </reaction>
</comment>
<dbReference type="GO" id="GO:0006189">
    <property type="term" value="P:'de novo' IMP biosynthetic process"/>
    <property type="evidence" value="ECO:0007669"/>
    <property type="project" value="UniProtKB-UniRule"/>
</dbReference>
<dbReference type="Pfam" id="PF02843">
    <property type="entry name" value="GARS_C"/>
    <property type="match status" value="1"/>
</dbReference>
<dbReference type="OrthoDB" id="9807240at2"/>
<dbReference type="EMBL" id="LSFY01000001">
    <property type="protein sequence ID" value="KXZ39124.1"/>
    <property type="molecule type" value="Genomic_DNA"/>
</dbReference>
<dbReference type="InterPro" id="IPR020561">
    <property type="entry name" value="PRibGlycinamid_synth_ATP-grasp"/>
</dbReference>
<proteinExistence type="inferred from homology"/>
<keyword evidence="6" id="KW-0479">Metal-binding</keyword>
<dbReference type="GO" id="GO:0005524">
    <property type="term" value="F:ATP binding"/>
    <property type="evidence" value="ECO:0007669"/>
    <property type="project" value="UniProtKB-UniRule"/>
</dbReference>
<dbReference type="AlphaFoldDB" id="A0A150FNC6"/>
<dbReference type="PROSITE" id="PS00184">
    <property type="entry name" value="GARS"/>
    <property type="match status" value="1"/>
</dbReference>
<dbReference type="HAMAP" id="MF_00138">
    <property type="entry name" value="GARS"/>
    <property type="match status" value="1"/>
</dbReference>
<dbReference type="NCBIfam" id="TIGR00877">
    <property type="entry name" value="purD"/>
    <property type="match status" value="1"/>
</dbReference>
<dbReference type="Pfam" id="PF02844">
    <property type="entry name" value="GARS_N"/>
    <property type="match status" value="1"/>
</dbReference>
<evidence type="ECO:0000256" key="11">
    <source>
        <dbReference type="ARBA" id="ARBA00038345"/>
    </source>
</evidence>
<dbReference type="GO" id="GO:0009113">
    <property type="term" value="P:purine nucleobase biosynthetic process"/>
    <property type="evidence" value="ECO:0007669"/>
    <property type="project" value="InterPro"/>
</dbReference>
<reference evidence="17 19" key="1">
    <citation type="submission" date="2016-02" db="EMBL/GenBank/DDBJ databases">
        <title>Draft genome sequence for Clostridium paradoxum JW-YL-7.</title>
        <authorList>
            <person name="Utturkar S.M."/>
            <person name="Lancaster A."/>
            <person name="Poole F.L."/>
            <person name="Adams M.W."/>
            <person name="Brown S.D."/>
        </authorList>
    </citation>
    <scope>NUCLEOTIDE SEQUENCE [LARGE SCALE GENOMIC DNA]</scope>
    <source>
        <strain evidence="17 19">JW-YL-7</strain>
    </source>
</reference>
<dbReference type="InterPro" id="IPR000115">
    <property type="entry name" value="PRibGlycinamide_synth"/>
</dbReference>
<dbReference type="PANTHER" id="PTHR43472:SF1">
    <property type="entry name" value="PHOSPHORIBOSYLAMINE--GLYCINE LIGASE, CHLOROPLASTIC"/>
    <property type="match status" value="1"/>
</dbReference>
<keyword evidence="10" id="KW-0464">Manganese</keyword>
<evidence type="ECO:0000256" key="10">
    <source>
        <dbReference type="ARBA" id="ARBA00023211"/>
    </source>
</evidence>
<evidence type="ECO:0000256" key="14">
    <source>
        <dbReference type="HAMAP-Rule" id="MF_00138"/>
    </source>
</evidence>
<dbReference type="SUPFAM" id="SSF52440">
    <property type="entry name" value="PreATP-grasp domain"/>
    <property type="match status" value="1"/>
</dbReference>
<evidence type="ECO:0000256" key="5">
    <source>
        <dbReference type="ARBA" id="ARBA00022598"/>
    </source>
</evidence>
<comment type="caution">
    <text evidence="17">The sequence shown here is derived from an EMBL/GenBank/DDBJ whole genome shotgun (WGS) entry which is preliminary data.</text>
</comment>
<dbReference type="FunFam" id="3.30.470.20:FF:000018">
    <property type="entry name" value="Trifunctional purine biosynthetic protein adenosine-3"/>
    <property type="match status" value="1"/>
</dbReference>
<keyword evidence="5 14" id="KW-0436">Ligase</keyword>
<reference evidence="18 20" key="2">
    <citation type="submission" date="2016-11" db="EMBL/GenBank/DDBJ databases">
        <authorList>
            <person name="Varghese N."/>
            <person name="Submissions S."/>
        </authorList>
    </citation>
    <scope>NUCLEOTIDE SEQUENCE [LARGE SCALE GENOMIC DNA]</scope>
    <source>
        <strain evidence="18 20">DSM 7308</strain>
    </source>
</reference>
<evidence type="ECO:0000256" key="1">
    <source>
        <dbReference type="ARBA" id="ARBA00001936"/>
    </source>
</evidence>
<evidence type="ECO:0000256" key="4">
    <source>
        <dbReference type="ARBA" id="ARBA00013255"/>
    </source>
</evidence>
<evidence type="ECO:0000256" key="7">
    <source>
        <dbReference type="ARBA" id="ARBA00022741"/>
    </source>
</evidence>
<dbReference type="GO" id="GO:0046872">
    <property type="term" value="F:metal ion binding"/>
    <property type="evidence" value="ECO:0007669"/>
    <property type="project" value="UniProtKB-KW"/>
</dbReference>